<keyword evidence="4 9" id="KW-1133">Transmembrane helix</keyword>
<evidence type="ECO:0000256" key="7">
    <source>
        <dbReference type="ARBA" id="ARBA00023303"/>
    </source>
</evidence>
<evidence type="ECO:0000256" key="9">
    <source>
        <dbReference type="SAM" id="Phobius"/>
    </source>
</evidence>
<accession>A0A9R1U1I9</accession>
<dbReference type="InterPro" id="IPR003280">
    <property type="entry name" value="2pore_dom_K_chnl"/>
</dbReference>
<name>A0A9R1U1I9_9HYME</name>
<dbReference type="GO" id="GO:0030322">
    <property type="term" value="P:stabilization of membrane potential"/>
    <property type="evidence" value="ECO:0007669"/>
    <property type="project" value="TreeGrafter"/>
</dbReference>
<dbReference type="SUPFAM" id="SSF81324">
    <property type="entry name" value="Voltage-gated potassium channels"/>
    <property type="match status" value="2"/>
</dbReference>
<evidence type="ECO:0000256" key="1">
    <source>
        <dbReference type="ARBA" id="ARBA00004141"/>
    </source>
</evidence>
<keyword evidence="5 8" id="KW-0406">Ion transport</keyword>
<sequence length="408" mass="45799">MPRESSGLLGDIDKKQVGNMQQLISEQTLHQLKHLAGPMALLITLMIYTALGGLIFRQLELPSEILRLGRIRAEIIAERNHLVNQILDDRNTINLLDVIELELCSYENTLQKAAQGGFIINPAFDSPKNSNNENIIERSSVITERWSILQAIFFASTVLTTIGYGNVVPSTHWGRVFCIFYAFVGIPLTLTAIAAWGKLFAEIVTNLGDRIRTKFPPFTTHLIPKNITGRRSLGALAAVALLFIYLSCGAAMFMLWEDDWDFFDGFYFWFVTMTTIGFGDLVPKKPKYMLLCSLYILVGLALTGTIIELIRMQYNQSWQRLQALRGPLIEALKKMGEQAGGDMSALQLDLKKVLAVVSLPKLGKPNGKDMKNVEWKEAVQAVLKEIEESAIHNQHKKIVRIVIYESSV</sequence>
<dbReference type="PRINTS" id="PR01333">
    <property type="entry name" value="2POREKCHANEL"/>
</dbReference>
<evidence type="ECO:0000256" key="4">
    <source>
        <dbReference type="ARBA" id="ARBA00022989"/>
    </source>
</evidence>
<dbReference type="KEGG" id="fas:105267515"/>
<dbReference type="GO" id="GO:0015271">
    <property type="term" value="F:outward rectifier potassium channel activity"/>
    <property type="evidence" value="ECO:0007669"/>
    <property type="project" value="TreeGrafter"/>
</dbReference>
<feature type="transmembrane region" description="Helical" evidence="9">
    <location>
        <begin position="288"/>
        <end position="310"/>
    </location>
</feature>
<protein>
    <submittedName>
        <fullName evidence="12">TWiK family of potassium channels protein 7</fullName>
    </submittedName>
</protein>
<dbReference type="OrthoDB" id="297496at2759"/>
<dbReference type="PANTHER" id="PTHR11003">
    <property type="entry name" value="POTASSIUM CHANNEL, SUBFAMILY K"/>
    <property type="match status" value="1"/>
</dbReference>
<dbReference type="GO" id="GO:0022841">
    <property type="term" value="F:potassium ion leak channel activity"/>
    <property type="evidence" value="ECO:0007669"/>
    <property type="project" value="TreeGrafter"/>
</dbReference>
<evidence type="ECO:0000259" key="10">
    <source>
        <dbReference type="Pfam" id="PF07885"/>
    </source>
</evidence>
<dbReference type="Pfam" id="PF07885">
    <property type="entry name" value="Ion_trans_2"/>
    <property type="match status" value="2"/>
</dbReference>
<dbReference type="Proteomes" id="UP000694866">
    <property type="component" value="Unplaced"/>
</dbReference>
<evidence type="ECO:0000256" key="3">
    <source>
        <dbReference type="ARBA" id="ARBA00022692"/>
    </source>
</evidence>
<feature type="domain" description="Potassium channel" evidence="10">
    <location>
        <begin position="241"/>
        <end position="310"/>
    </location>
</feature>
<evidence type="ECO:0000313" key="11">
    <source>
        <dbReference type="Proteomes" id="UP000694866"/>
    </source>
</evidence>
<keyword evidence="7 8" id="KW-0407">Ion channel</keyword>
<keyword evidence="11" id="KW-1185">Reference proteome</keyword>
<dbReference type="RefSeq" id="XP_011304724.1">
    <property type="nucleotide sequence ID" value="XM_011306422.1"/>
</dbReference>
<keyword evidence="3 8" id="KW-0812">Transmembrane</keyword>
<dbReference type="AlphaFoldDB" id="A0A9R1U1I9"/>
<feature type="domain" description="Potassium channel" evidence="10">
    <location>
        <begin position="143"/>
        <end position="200"/>
    </location>
</feature>
<evidence type="ECO:0000256" key="2">
    <source>
        <dbReference type="ARBA" id="ARBA00022448"/>
    </source>
</evidence>
<comment type="subcellular location">
    <subcellularLocation>
        <location evidence="1">Membrane</location>
        <topology evidence="1">Multi-pass membrane protein</topology>
    </subcellularLocation>
</comment>
<organism evidence="11 12">
    <name type="scientific">Fopius arisanus</name>
    <dbReference type="NCBI Taxonomy" id="64838"/>
    <lineage>
        <taxon>Eukaryota</taxon>
        <taxon>Metazoa</taxon>
        <taxon>Ecdysozoa</taxon>
        <taxon>Arthropoda</taxon>
        <taxon>Hexapoda</taxon>
        <taxon>Insecta</taxon>
        <taxon>Pterygota</taxon>
        <taxon>Neoptera</taxon>
        <taxon>Endopterygota</taxon>
        <taxon>Hymenoptera</taxon>
        <taxon>Apocrita</taxon>
        <taxon>Ichneumonoidea</taxon>
        <taxon>Braconidae</taxon>
        <taxon>Opiinae</taxon>
        <taxon>Fopius</taxon>
    </lineage>
</organism>
<feature type="transmembrane region" description="Helical" evidence="9">
    <location>
        <begin position="233"/>
        <end position="256"/>
    </location>
</feature>
<proteinExistence type="inferred from homology"/>
<feature type="transmembrane region" description="Helical" evidence="9">
    <location>
        <begin position="173"/>
        <end position="196"/>
    </location>
</feature>
<evidence type="ECO:0000256" key="6">
    <source>
        <dbReference type="ARBA" id="ARBA00023136"/>
    </source>
</evidence>
<dbReference type="GO" id="GO:0005886">
    <property type="term" value="C:plasma membrane"/>
    <property type="evidence" value="ECO:0007669"/>
    <property type="project" value="TreeGrafter"/>
</dbReference>
<dbReference type="GeneID" id="105267515"/>
<evidence type="ECO:0000256" key="5">
    <source>
        <dbReference type="ARBA" id="ARBA00023065"/>
    </source>
</evidence>
<keyword evidence="6 9" id="KW-0472">Membrane</keyword>
<evidence type="ECO:0000313" key="12">
    <source>
        <dbReference type="RefSeq" id="XP_011304724.1"/>
    </source>
</evidence>
<dbReference type="Gene3D" id="1.10.287.70">
    <property type="match status" value="1"/>
</dbReference>
<gene>
    <name evidence="12" type="primary">LOC105267515</name>
</gene>
<reference evidence="12" key="1">
    <citation type="submission" date="2025-08" db="UniProtKB">
        <authorList>
            <consortium name="RefSeq"/>
        </authorList>
    </citation>
    <scope>IDENTIFICATION</scope>
    <source>
        <strain evidence="12">USDA-PBARC FA_bdor</strain>
        <tissue evidence="12">Whole organism</tissue>
    </source>
</reference>
<evidence type="ECO:0000256" key="8">
    <source>
        <dbReference type="RuleBase" id="RU003857"/>
    </source>
</evidence>
<dbReference type="InterPro" id="IPR013099">
    <property type="entry name" value="K_chnl_dom"/>
</dbReference>
<feature type="transmembrane region" description="Helical" evidence="9">
    <location>
        <begin position="35"/>
        <end position="56"/>
    </location>
</feature>
<feature type="transmembrane region" description="Helical" evidence="9">
    <location>
        <begin position="148"/>
        <end position="167"/>
    </location>
</feature>
<feature type="transmembrane region" description="Helical" evidence="9">
    <location>
        <begin position="262"/>
        <end position="281"/>
    </location>
</feature>
<keyword evidence="2 8" id="KW-0813">Transport</keyword>
<comment type="similarity">
    <text evidence="8">Belongs to the two pore domain potassium channel (TC 1.A.1.8) family.</text>
</comment>
<dbReference type="PANTHER" id="PTHR11003:SF142">
    <property type="entry name" value="POTASSIUM CHANNEL DOMAIN-CONTAINING PROTEIN"/>
    <property type="match status" value="1"/>
</dbReference>